<dbReference type="InterPro" id="IPR003594">
    <property type="entry name" value="HATPase_dom"/>
</dbReference>
<feature type="domain" description="Signal transduction histidine kinase internal region" evidence="14">
    <location>
        <begin position="353"/>
        <end position="431"/>
    </location>
</feature>
<keyword evidence="5 12" id="KW-0812">Transmembrane</keyword>
<dbReference type="GeneID" id="56471736"/>
<evidence type="ECO:0000256" key="1">
    <source>
        <dbReference type="ARBA" id="ARBA00004651"/>
    </source>
</evidence>
<evidence type="ECO:0000256" key="12">
    <source>
        <dbReference type="SAM" id="Phobius"/>
    </source>
</evidence>
<evidence type="ECO:0000259" key="14">
    <source>
        <dbReference type="Pfam" id="PF06580"/>
    </source>
</evidence>
<evidence type="ECO:0000256" key="6">
    <source>
        <dbReference type="ARBA" id="ARBA00022741"/>
    </source>
</evidence>
<sequence length="558" mass="65487">MKENMSLKKMYREKLSRSLLLFAIIPTILVTVLFFQLFFSIGNYFSNQDLIKRNKELSNFLTKEITSYKEDMQILQANPSLPTVFQSDDLHTQVYTELYQIVTNHRLKSKFYIVNVDGDILLTNSYKNNAIQIYHKKYLSSLNLKQKEDITIYKEKDNEQLDYAFLKLTTPIYQGNEVKGFIIFDLQSTYLKRFFEESNYTDIVITDPFGYQLFTSKKSLILNNGKMRAFTKKEYSVVSTDIVNEELRVHTIRYMGLFNKLYIIGFLGLLVISAILIMITRLFANHAAKRKTKSIDTILSTISDVNEGTYKGYKELEENDELEYINYYLNEMIQYRDSLLSENKEILIRKTEAEIKELQMQFNPHFLFNTLENIKFMIRLNPSSAEKLLLMLSSILRYSINNTEQDSPLKHDLLYIKDYLEIQKYRFEERLDYSIDLPLELEDCLIPKLITQPLVENAIKYGIDEVSELTINIKVSRTKKSLLFIIADTGIGFSEERLQEIRSLLKTSNNHSNHIGIYNVHRRIQLKYGNSYGVRIFSLQDNGSLLLIKLPIREEAEF</sequence>
<evidence type="ECO:0000259" key="13">
    <source>
        <dbReference type="Pfam" id="PF02518"/>
    </source>
</evidence>
<dbReference type="OrthoDB" id="9776552at2"/>
<dbReference type="Gene3D" id="3.30.565.10">
    <property type="entry name" value="Histidine kinase-like ATPase, C-terminal domain"/>
    <property type="match status" value="1"/>
</dbReference>
<keyword evidence="8" id="KW-0067">ATP-binding</keyword>
<protein>
    <submittedName>
        <fullName evidence="15">Uncharacterized protein</fullName>
    </submittedName>
</protein>
<keyword evidence="10" id="KW-0902">Two-component regulatory system</keyword>
<feature type="transmembrane region" description="Helical" evidence="12">
    <location>
        <begin position="20"/>
        <end position="45"/>
    </location>
</feature>
<keyword evidence="6" id="KW-0547">Nucleotide-binding</keyword>
<evidence type="ECO:0000313" key="15">
    <source>
        <dbReference type="EMBL" id="ASS93057.1"/>
    </source>
</evidence>
<proteinExistence type="predicted"/>
<evidence type="ECO:0000313" key="16">
    <source>
        <dbReference type="Proteomes" id="UP000214618"/>
    </source>
</evidence>
<dbReference type="PANTHER" id="PTHR34220:SF11">
    <property type="entry name" value="SENSOR PROTEIN KINASE HPTS"/>
    <property type="match status" value="1"/>
</dbReference>
<evidence type="ECO:0000256" key="3">
    <source>
        <dbReference type="ARBA" id="ARBA00022553"/>
    </source>
</evidence>
<evidence type="ECO:0000256" key="2">
    <source>
        <dbReference type="ARBA" id="ARBA00022475"/>
    </source>
</evidence>
<keyword evidence="3" id="KW-0597">Phosphoprotein</keyword>
<gene>
    <name evidence="15" type="ORF">BS1321_03220</name>
</gene>
<dbReference type="InterPro" id="IPR010559">
    <property type="entry name" value="Sig_transdc_His_kin_internal"/>
</dbReference>
<dbReference type="PANTHER" id="PTHR34220">
    <property type="entry name" value="SENSOR HISTIDINE KINASE YPDA"/>
    <property type="match status" value="1"/>
</dbReference>
<evidence type="ECO:0000256" key="8">
    <source>
        <dbReference type="ARBA" id="ARBA00022840"/>
    </source>
</evidence>
<reference evidence="15 16" key="1">
    <citation type="submission" date="2016-10" db="EMBL/GenBank/DDBJ databases">
        <title>The whole genome sequencing and assembly of Bacillus simplex DSM 1321 strain.</title>
        <authorList>
            <person name="Park M.-K."/>
            <person name="Lee Y.-J."/>
            <person name="Yi H."/>
            <person name="Bahn Y.-S."/>
            <person name="Kim J.F."/>
            <person name="Lee D.-W."/>
        </authorList>
    </citation>
    <scope>NUCLEOTIDE SEQUENCE [LARGE SCALE GENOMIC DNA]</scope>
    <source>
        <strain evidence="15 16">DSM 1321</strain>
    </source>
</reference>
<comment type="subcellular location">
    <subcellularLocation>
        <location evidence="1">Cell membrane</location>
        <topology evidence="1">Multi-pass membrane protein</topology>
    </subcellularLocation>
</comment>
<dbReference type="GO" id="GO:0005524">
    <property type="term" value="F:ATP binding"/>
    <property type="evidence" value="ECO:0007669"/>
    <property type="project" value="UniProtKB-KW"/>
</dbReference>
<dbReference type="RefSeq" id="WP_063234593.1">
    <property type="nucleotide sequence ID" value="NZ_BCVO01000016.1"/>
</dbReference>
<keyword evidence="4" id="KW-0808">Transferase</keyword>
<dbReference type="AlphaFoldDB" id="A0A223ECR6"/>
<organism evidence="15 16">
    <name type="scientific">Peribacillus simplex NBRC 15720 = DSM 1321</name>
    <dbReference type="NCBI Taxonomy" id="1349754"/>
    <lineage>
        <taxon>Bacteria</taxon>
        <taxon>Bacillati</taxon>
        <taxon>Bacillota</taxon>
        <taxon>Bacilli</taxon>
        <taxon>Bacillales</taxon>
        <taxon>Bacillaceae</taxon>
        <taxon>Peribacillus</taxon>
    </lineage>
</organism>
<evidence type="ECO:0000256" key="10">
    <source>
        <dbReference type="ARBA" id="ARBA00023012"/>
    </source>
</evidence>
<dbReference type="InterPro" id="IPR050640">
    <property type="entry name" value="Bact_2-comp_sensor_kinase"/>
</dbReference>
<keyword evidence="9 12" id="KW-1133">Transmembrane helix</keyword>
<accession>A0A223ECR6</accession>
<evidence type="ECO:0000256" key="5">
    <source>
        <dbReference type="ARBA" id="ARBA00022692"/>
    </source>
</evidence>
<feature type="domain" description="Histidine kinase/HSP90-like ATPase" evidence="13">
    <location>
        <begin position="449"/>
        <end position="551"/>
    </location>
</feature>
<dbReference type="Pfam" id="PF02518">
    <property type="entry name" value="HATPase_c"/>
    <property type="match status" value="1"/>
</dbReference>
<evidence type="ECO:0000256" key="9">
    <source>
        <dbReference type="ARBA" id="ARBA00022989"/>
    </source>
</evidence>
<dbReference type="Proteomes" id="UP000214618">
    <property type="component" value="Chromosome"/>
</dbReference>
<keyword evidence="7" id="KW-0418">Kinase</keyword>
<dbReference type="InterPro" id="IPR036890">
    <property type="entry name" value="HATPase_C_sf"/>
</dbReference>
<name>A0A223ECR6_9BACI</name>
<dbReference type="SUPFAM" id="SSF55874">
    <property type="entry name" value="ATPase domain of HSP90 chaperone/DNA topoisomerase II/histidine kinase"/>
    <property type="match status" value="1"/>
</dbReference>
<feature type="transmembrane region" description="Helical" evidence="12">
    <location>
        <begin position="261"/>
        <end position="284"/>
    </location>
</feature>
<evidence type="ECO:0000256" key="4">
    <source>
        <dbReference type="ARBA" id="ARBA00022679"/>
    </source>
</evidence>
<dbReference type="Pfam" id="PF06580">
    <property type="entry name" value="His_kinase"/>
    <property type="match status" value="1"/>
</dbReference>
<keyword evidence="11 12" id="KW-0472">Membrane</keyword>
<dbReference type="GO" id="GO:0000155">
    <property type="term" value="F:phosphorelay sensor kinase activity"/>
    <property type="evidence" value="ECO:0007669"/>
    <property type="project" value="InterPro"/>
</dbReference>
<evidence type="ECO:0000256" key="7">
    <source>
        <dbReference type="ARBA" id="ARBA00022777"/>
    </source>
</evidence>
<evidence type="ECO:0000256" key="11">
    <source>
        <dbReference type="ARBA" id="ARBA00023136"/>
    </source>
</evidence>
<dbReference type="EMBL" id="CP017704">
    <property type="protein sequence ID" value="ASS93057.1"/>
    <property type="molecule type" value="Genomic_DNA"/>
</dbReference>
<dbReference type="GO" id="GO:0005886">
    <property type="term" value="C:plasma membrane"/>
    <property type="evidence" value="ECO:0007669"/>
    <property type="project" value="UniProtKB-SubCell"/>
</dbReference>
<keyword evidence="2" id="KW-1003">Cell membrane</keyword>